<dbReference type="RefSeq" id="WP_115497220.1">
    <property type="nucleotide sequence ID" value="NZ_QRBE01000016.1"/>
</dbReference>
<protein>
    <submittedName>
        <fullName evidence="1">Uncharacterized protein</fullName>
    </submittedName>
</protein>
<gene>
    <name evidence="1" type="ORF">DWU98_19265</name>
</gene>
<dbReference type="Proteomes" id="UP000254258">
    <property type="component" value="Unassembled WGS sequence"/>
</dbReference>
<reference evidence="1 2" key="1">
    <citation type="submission" date="2018-07" db="EMBL/GenBank/DDBJ databases">
        <title>Dyella monticola sp. nov. and Dyella psychrodurans sp. nov. isolated from monsoon evergreen broad-leaved forest soil of Dinghu Mountain, China.</title>
        <authorList>
            <person name="Gao Z."/>
            <person name="Qiu L."/>
        </authorList>
    </citation>
    <scope>NUCLEOTIDE SEQUENCE [LARGE SCALE GENOMIC DNA]</scope>
    <source>
        <strain evidence="1 2">4G-K06</strain>
    </source>
</reference>
<comment type="caution">
    <text evidence="1">The sequence shown here is derived from an EMBL/GenBank/DDBJ whole genome shotgun (WGS) entry which is preliminary data.</text>
</comment>
<accession>A0A370WT83</accession>
<dbReference type="EMBL" id="QRBE01000016">
    <property type="protein sequence ID" value="RDS79145.1"/>
    <property type="molecule type" value="Genomic_DNA"/>
</dbReference>
<sequence length="80" mass="8581">MPTTASTDADIIHDAYAEKLKTLYDTLFLALVQTPDNPGPAKDAFVRGVVLARTVRDMAINALPADGTPAPKPFHEMTKG</sequence>
<dbReference type="AlphaFoldDB" id="A0A370WT83"/>
<evidence type="ECO:0000313" key="1">
    <source>
        <dbReference type="EMBL" id="RDS79145.1"/>
    </source>
</evidence>
<name>A0A370WT83_9GAMM</name>
<organism evidence="1 2">
    <name type="scientific">Dyella monticola</name>
    <dbReference type="NCBI Taxonomy" id="1927958"/>
    <lineage>
        <taxon>Bacteria</taxon>
        <taxon>Pseudomonadati</taxon>
        <taxon>Pseudomonadota</taxon>
        <taxon>Gammaproteobacteria</taxon>
        <taxon>Lysobacterales</taxon>
        <taxon>Rhodanobacteraceae</taxon>
        <taxon>Dyella</taxon>
    </lineage>
</organism>
<dbReference type="OrthoDB" id="9938490at2"/>
<evidence type="ECO:0000313" key="2">
    <source>
        <dbReference type="Proteomes" id="UP000254258"/>
    </source>
</evidence>
<keyword evidence="2" id="KW-1185">Reference proteome</keyword>
<proteinExistence type="predicted"/>